<evidence type="ECO:0000256" key="1">
    <source>
        <dbReference type="SAM" id="MobiDB-lite"/>
    </source>
</evidence>
<dbReference type="Proteomes" id="UP001159405">
    <property type="component" value="Unassembled WGS sequence"/>
</dbReference>
<reference evidence="2 3" key="1">
    <citation type="submission" date="2022-05" db="EMBL/GenBank/DDBJ databases">
        <authorList>
            <consortium name="Genoscope - CEA"/>
            <person name="William W."/>
        </authorList>
    </citation>
    <scope>NUCLEOTIDE SEQUENCE [LARGE SCALE GENOMIC DNA]</scope>
</reference>
<name>A0ABN8RY95_9CNID</name>
<evidence type="ECO:0000313" key="3">
    <source>
        <dbReference type="Proteomes" id="UP001159405"/>
    </source>
</evidence>
<feature type="non-terminal residue" evidence="2">
    <location>
        <position position="1"/>
    </location>
</feature>
<feature type="region of interest" description="Disordered" evidence="1">
    <location>
        <begin position="34"/>
        <end position="62"/>
    </location>
</feature>
<dbReference type="EMBL" id="CALNXK010000376">
    <property type="protein sequence ID" value="CAH3184134.1"/>
    <property type="molecule type" value="Genomic_DNA"/>
</dbReference>
<accession>A0ABN8RY95</accession>
<sequence>QRNSKPKILAAECDKICPAGKSGCCCHVKEELSTHPPKKGAFPKLFDPRPSKSRKLDLSRIS</sequence>
<gene>
    <name evidence="2" type="ORF">PLOB_00029711</name>
</gene>
<proteinExistence type="predicted"/>
<feature type="compositionally biased region" description="Basic and acidic residues" evidence="1">
    <location>
        <begin position="46"/>
        <end position="62"/>
    </location>
</feature>
<evidence type="ECO:0000313" key="2">
    <source>
        <dbReference type="EMBL" id="CAH3184134.1"/>
    </source>
</evidence>
<protein>
    <submittedName>
        <fullName evidence="2">Uncharacterized protein</fullName>
    </submittedName>
</protein>
<organism evidence="2 3">
    <name type="scientific">Porites lobata</name>
    <dbReference type="NCBI Taxonomy" id="104759"/>
    <lineage>
        <taxon>Eukaryota</taxon>
        <taxon>Metazoa</taxon>
        <taxon>Cnidaria</taxon>
        <taxon>Anthozoa</taxon>
        <taxon>Hexacorallia</taxon>
        <taxon>Scleractinia</taxon>
        <taxon>Fungiina</taxon>
        <taxon>Poritidae</taxon>
        <taxon>Porites</taxon>
    </lineage>
</organism>
<comment type="caution">
    <text evidence="2">The sequence shown here is derived from an EMBL/GenBank/DDBJ whole genome shotgun (WGS) entry which is preliminary data.</text>
</comment>
<keyword evidence="3" id="KW-1185">Reference proteome</keyword>